<reference evidence="1" key="2">
    <citation type="submission" date="2020-11" db="EMBL/GenBank/DDBJ databases">
        <authorList>
            <person name="McCartney M.A."/>
            <person name="Auch B."/>
            <person name="Kono T."/>
            <person name="Mallez S."/>
            <person name="Becker A."/>
            <person name="Gohl D.M."/>
            <person name="Silverstein K.A.T."/>
            <person name="Koren S."/>
            <person name="Bechman K.B."/>
            <person name="Herman A."/>
            <person name="Abrahante J.E."/>
            <person name="Garbe J."/>
        </authorList>
    </citation>
    <scope>NUCLEOTIDE SEQUENCE</scope>
    <source>
        <strain evidence="1">Duluth1</strain>
        <tissue evidence="1">Whole animal</tissue>
    </source>
</reference>
<protein>
    <submittedName>
        <fullName evidence="1">Uncharacterized protein</fullName>
    </submittedName>
</protein>
<proteinExistence type="predicted"/>
<comment type="caution">
    <text evidence="1">The sequence shown here is derived from an EMBL/GenBank/DDBJ whole genome shotgun (WGS) entry which is preliminary data.</text>
</comment>
<organism evidence="1 2">
    <name type="scientific">Dreissena polymorpha</name>
    <name type="common">Zebra mussel</name>
    <name type="synonym">Mytilus polymorpha</name>
    <dbReference type="NCBI Taxonomy" id="45954"/>
    <lineage>
        <taxon>Eukaryota</taxon>
        <taxon>Metazoa</taxon>
        <taxon>Spiralia</taxon>
        <taxon>Lophotrochozoa</taxon>
        <taxon>Mollusca</taxon>
        <taxon>Bivalvia</taxon>
        <taxon>Autobranchia</taxon>
        <taxon>Heteroconchia</taxon>
        <taxon>Euheterodonta</taxon>
        <taxon>Imparidentia</taxon>
        <taxon>Neoheterodontei</taxon>
        <taxon>Myida</taxon>
        <taxon>Dreissenoidea</taxon>
        <taxon>Dreissenidae</taxon>
        <taxon>Dreissena</taxon>
    </lineage>
</organism>
<dbReference type="Proteomes" id="UP000828390">
    <property type="component" value="Unassembled WGS sequence"/>
</dbReference>
<gene>
    <name evidence="1" type="ORF">DPMN_004147</name>
</gene>
<keyword evidence="2" id="KW-1185">Reference proteome</keyword>
<reference evidence="1" key="1">
    <citation type="journal article" date="2019" name="bioRxiv">
        <title>The Genome of the Zebra Mussel, Dreissena polymorpha: A Resource for Invasive Species Research.</title>
        <authorList>
            <person name="McCartney M.A."/>
            <person name="Auch B."/>
            <person name="Kono T."/>
            <person name="Mallez S."/>
            <person name="Zhang Y."/>
            <person name="Obille A."/>
            <person name="Becker A."/>
            <person name="Abrahante J.E."/>
            <person name="Garbe J."/>
            <person name="Badalamenti J.P."/>
            <person name="Herman A."/>
            <person name="Mangelson H."/>
            <person name="Liachko I."/>
            <person name="Sullivan S."/>
            <person name="Sone E.D."/>
            <person name="Koren S."/>
            <person name="Silverstein K.A.T."/>
            <person name="Beckman K.B."/>
            <person name="Gohl D.M."/>
        </authorList>
    </citation>
    <scope>NUCLEOTIDE SEQUENCE</scope>
    <source>
        <strain evidence="1">Duluth1</strain>
        <tissue evidence="1">Whole animal</tissue>
    </source>
</reference>
<sequence>MACIKHEDSLEINHVSAQVCADASLAESLAGVLETPLEEKFRLLDPGVSWTGSLAKDFKV</sequence>
<dbReference type="EMBL" id="JAIWYP010000001">
    <property type="protein sequence ID" value="KAH3880237.1"/>
    <property type="molecule type" value="Genomic_DNA"/>
</dbReference>
<dbReference type="AlphaFoldDB" id="A0A9D4MMB7"/>
<accession>A0A9D4MMB7</accession>
<name>A0A9D4MMB7_DREPO</name>
<evidence type="ECO:0000313" key="1">
    <source>
        <dbReference type="EMBL" id="KAH3880237.1"/>
    </source>
</evidence>
<evidence type="ECO:0000313" key="2">
    <source>
        <dbReference type="Proteomes" id="UP000828390"/>
    </source>
</evidence>